<evidence type="ECO:0000256" key="1">
    <source>
        <dbReference type="SAM" id="Phobius"/>
    </source>
</evidence>
<evidence type="ECO:0000313" key="2">
    <source>
        <dbReference type="EMBL" id="EFU71092.1"/>
    </source>
</evidence>
<proteinExistence type="predicted"/>
<keyword evidence="1" id="KW-1133">Transmembrane helix</keyword>
<keyword evidence="1" id="KW-0472">Membrane</keyword>
<comment type="caution">
    <text evidence="2">The sequence shown here is derived from an EMBL/GenBank/DDBJ whole genome shotgun (WGS) entry which is preliminary data.</text>
</comment>
<dbReference type="AlphaFoldDB" id="A0A828QSZ1"/>
<organism evidence="2 3">
    <name type="scientific">Campylobacter upsaliensis JV21</name>
    <dbReference type="NCBI Taxonomy" id="888826"/>
    <lineage>
        <taxon>Bacteria</taxon>
        <taxon>Pseudomonadati</taxon>
        <taxon>Campylobacterota</taxon>
        <taxon>Epsilonproteobacteria</taxon>
        <taxon>Campylobacterales</taxon>
        <taxon>Campylobacteraceae</taxon>
        <taxon>Campylobacter</taxon>
    </lineage>
</organism>
<gene>
    <name evidence="2" type="ORF">HMPREF9400_1692</name>
</gene>
<protein>
    <submittedName>
        <fullName evidence="2">Uncharacterized protein</fullName>
    </submittedName>
</protein>
<dbReference type="RefSeq" id="WP_004278228.1">
    <property type="nucleotide sequence ID" value="NZ_GL622228.1"/>
</dbReference>
<keyword evidence="1" id="KW-0812">Transmembrane</keyword>
<sequence>AELAGLIIPHLTFFLVSYFWGILFAPLICEFFNMKKNYQTIAFIPIFTLWIFYFVIYVLDYGISFFYANGGYETLRKIDFL</sequence>
<accession>A0A828QSZ1</accession>
<feature type="transmembrane region" description="Helical" evidence="1">
    <location>
        <begin position="6"/>
        <end position="29"/>
    </location>
</feature>
<feature type="non-terminal residue" evidence="2">
    <location>
        <position position="1"/>
    </location>
</feature>
<reference evidence="2 3" key="1">
    <citation type="submission" date="2010-12" db="EMBL/GenBank/DDBJ databases">
        <authorList>
            <person name="Muzny D."/>
            <person name="Qin X."/>
            <person name="Buhay C."/>
            <person name="Dugan-Rocha S."/>
            <person name="Ding Y."/>
            <person name="Chen G."/>
            <person name="Hawes A."/>
            <person name="Holder M."/>
            <person name="Jhangiani S."/>
            <person name="Johnson A."/>
            <person name="Khan Z."/>
            <person name="Li Z."/>
            <person name="Liu W."/>
            <person name="Liu X."/>
            <person name="Perez L."/>
            <person name="Shen H."/>
            <person name="Wang Q."/>
            <person name="Watt J."/>
            <person name="Xi L."/>
            <person name="Xin Y."/>
            <person name="Zhou J."/>
            <person name="Deng J."/>
            <person name="Jiang H."/>
            <person name="Liu Y."/>
            <person name="Qu J."/>
            <person name="Song X.-Z."/>
            <person name="Zhang L."/>
            <person name="Villasana D."/>
            <person name="Johnson A."/>
            <person name="Liu J."/>
            <person name="Liyanage D."/>
            <person name="Lorensuhewa L."/>
            <person name="Robinson T."/>
            <person name="Song A."/>
            <person name="Song B.-B."/>
            <person name="Dinh H."/>
            <person name="Thornton R."/>
            <person name="Coyle M."/>
            <person name="Francisco L."/>
            <person name="Jackson L."/>
            <person name="Javaid M."/>
            <person name="Korchina V."/>
            <person name="Kovar C."/>
            <person name="Mata R."/>
            <person name="Mathew T."/>
            <person name="Ngo R."/>
            <person name="Nguyen L."/>
            <person name="Nguyen N."/>
            <person name="Okwuonu G."/>
            <person name="Ongeri F."/>
            <person name="Pham C."/>
            <person name="Simmons D."/>
            <person name="Wilczek-Boney K."/>
            <person name="Hale W."/>
            <person name="Jakkamsetti A."/>
            <person name="Pham P."/>
            <person name="Ruth R."/>
            <person name="San Lucas F."/>
            <person name="Warren J."/>
            <person name="Zhang J."/>
            <person name="Zhao Z."/>
            <person name="Zhou C."/>
            <person name="Zhu D."/>
            <person name="Lee S."/>
            <person name="Bess C."/>
            <person name="Blankenburg K."/>
            <person name="Forbes L."/>
            <person name="Fu Q."/>
            <person name="Gubbala S."/>
            <person name="Hirani K."/>
            <person name="Jayaseelan J.C."/>
            <person name="Lara F."/>
            <person name="Munidasa M."/>
            <person name="Palculict T."/>
            <person name="Patil S."/>
            <person name="Pu L.-L."/>
            <person name="Saada N."/>
            <person name="Tang L."/>
            <person name="Weissenberger G."/>
            <person name="Zhu Y."/>
            <person name="Hemphill L."/>
            <person name="Shang Y."/>
            <person name="Youmans B."/>
            <person name="Ayvaz T."/>
            <person name="Ross M."/>
            <person name="Santibanez J."/>
            <person name="Aqrawi P."/>
            <person name="Gross S."/>
            <person name="Joshi V."/>
            <person name="Fowler G."/>
            <person name="Nazareth L."/>
            <person name="Reid J."/>
            <person name="Worley K."/>
            <person name="Petrosino J."/>
            <person name="Highlander S."/>
            <person name="Gibbs R."/>
        </authorList>
    </citation>
    <scope>NUCLEOTIDE SEQUENCE [LARGE SCALE GENOMIC DNA]</scope>
    <source>
        <strain evidence="2 3">JV21</strain>
    </source>
</reference>
<feature type="transmembrane region" description="Helical" evidence="1">
    <location>
        <begin position="41"/>
        <end position="59"/>
    </location>
</feature>
<dbReference type="Proteomes" id="UP000005813">
    <property type="component" value="Unassembled WGS sequence"/>
</dbReference>
<dbReference type="EMBL" id="AEPU01000037">
    <property type="protein sequence ID" value="EFU71092.1"/>
    <property type="molecule type" value="Genomic_DNA"/>
</dbReference>
<evidence type="ECO:0000313" key="3">
    <source>
        <dbReference type="Proteomes" id="UP000005813"/>
    </source>
</evidence>
<name>A0A828QSZ1_CAMUP</name>